<dbReference type="PROSITE" id="PS50195">
    <property type="entry name" value="PX"/>
    <property type="match status" value="1"/>
</dbReference>
<feature type="region of interest" description="Disordered" evidence="10">
    <location>
        <begin position="37"/>
        <end position="110"/>
    </location>
</feature>
<dbReference type="GO" id="GO:0006914">
    <property type="term" value="P:autophagy"/>
    <property type="evidence" value="ECO:0007669"/>
    <property type="project" value="UniProtKB-KW"/>
</dbReference>
<sequence length="636" mass="72817">MDIFGDSEEEDNNPFSGTNHLYASGIAAVKDGEDDFISKGLLNDEPPLGSDTVNQRNIKNGDQEDDNQDSEISAKEGEEQGLPISHEEQVQQQGEEEREEKLGTNISDTTTQYEPYVSLTMSMANNVNHNTSLEADKEIHVIEAGEYRDPWGKRAIGYSIKYQSQEVVRRYSEFDTLRQALIRLLPTVVIPPIPSKHPLIKYFLSPLSAENDSKIIEKRKRMFSSFLNNCIKVPEIKDHIVFKKFLDPEYTWKNVLSSPPIVILPVNNLLAPPLNPTKPSPLHLLLPGPVSISRLDSSAHSGTYLQVETQFAHLEAFFKKSKGVYQPLHRIIRQHRSHFHNLSSVFAELGAYYNAFSLEDNVIANARSILQIKSLSNGIEKIGHGFDVNYVSSEVLVDNLLSLFEEPLGEILQFLDDAERILQFRKLKQMQYQIIEHTISKRETRIRNLQEAQTQLKRLENVLQKNAQESPTIAEAVKRIENSMHEEVTPQRQISMDQPNSQLLERNPQGHDQANDKGRTSSSSIFTGMPHSKLRRTRKTSSVELEPHQLTETERQDEIQKIRKELEKLEECFKLVSRDIEEVNESSLDSLQRLTRHIDDKWDFMLKNFTKSIINWLSECLKAWKNARSIVNAIES</sequence>
<gene>
    <name evidence="12" type="primary">SNX41</name>
    <name evidence="12" type="ORF">ZYGM_003422</name>
</gene>
<evidence type="ECO:0000256" key="9">
    <source>
        <dbReference type="SAM" id="Coils"/>
    </source>
</evidence>
<comment type="subcellular location">
    <subcellularLocation>
        <location evidence="1">Endosome membrane</location>
        <topology evidence="1">Peripheral membrane protein</topology>
    </subcellularLocation>
</comment>
<keyword evidence="9" id="KW-0175">Coiled coil</keyword>
<dbReference type="GO" id="GO:0032266">
    <property type="term" value="F:phosphatidylinositol-3-phosphate binding"/>
    <property type="evidence" value="ECO:0007669"/>
    <property type="project" value="UniProtKB-ARBA"/>
</dbReference>
<proteinExistence type="inferred from homology"/>
<evidence type="ECO:0000256" key="4">
    <source>
        <dbReference type="ARBA" id="ARBA00022753"/>
    </source>
</evidence>
<dbReference type="PANTHER" id="PTHR46979:SF2">
    <property type="entry name" value="SORTING NEXIN-41"/>
    <property type="match status" value="1"/>
</dbReference>
<dbReference type="SUPFAM" id="SSF64268">
    <property type="entry name" value="PX domain"/>
    <property type="match status" value="1"/>
</dbReference>
<evidence type="ECO:0000256" key="1">
    <source>
        <dbReference type="ARBA" id="ARBA00004481"/>
    </source>
</evidence>
<feature type="region of interest" description="Disordered" evidence="10">
    <location>
        <begin position="1"/>
        <end position="20"/>
    </location>
</feature>
<dbReference type="EMBL" id="BIMX01000003">
    <property type="protein sequence ID" value="GCE97876.1"/>
    <property type="molecule type" value="Genomic_DNA"/>
</dbReference>
<comment type="similarity">
    <text evidence="2">Belongs to the sorting nexin family.</text>
</comment>
<dbReference type="Pfam" id="PF00787">
    <property type="entry name" value="PX"/>
    <property type="match status" value="1"/>
</dbReference>
<comment type="caution">
    <text evidence="12">The sequence shown here is derived from an EMBL/GenBank/DDBJ whole genome shotgun (WGS) entry which is preliminary data.</text>
</comment>
<name>A0A4C2E3J8_9SACH</name>
<dbReference type="Gene3D" id="3.30.1520.10">
    <property type="entry name" value="Phox-like domain"/>
    <property type="match status" value="1"/>
</dbReference>
<evidence type="ECO:0000256" key="10">
    <source>
        <dbReference type="SAM" id="MobiDB-lite"/>
    </source>
</evidence>
<feature type="region of interest" description="Disordered" evidence="10">
    <location>
        <begin position="502"/>
        <end position="552"/>
    </location>
</feature>
<dbReference type="InterPro" id="IPR044106">
    <property type="entry name" value="PX_Snx41/Atg20"/>
</dbReference>
<keyword evidence="3" id="KW-0813">Transport</keyword>
<feature type="compositionally biased region" description="Polar residues" evidence="10">
    <location>
        <begin position="51"/>
        <end position="60"/>
    </location>
</feature>
<keyword evidence="4" id="KW-0967">Endosome</keyword>
<evidence type="ECO:0000313" key="13">
    <source>
        <dbReference type="Proteomes" id="UP000301737"/>
    </source>
</evidence>
<dbReference type="GO" id="GO:0042147">
    <property type="term" value="P:retrograde transport, endosome to Golgi"/>
    <property type="evidence" value="ECO:0007669"/>
    <property type="project" value="InterPro"/>
</dbReference>
<keyword evidence="5" id="KW-0653">Protein transport</keyword>
<dbReference type="AlphaFoldDB" id="A0A4C2E3J8"/>
<dbReference type="Gene3D" id="1.20.1270.60">
    <property type="entry name" value="Arfaptin homology (AH) domain/BAR domain"/>
    <property type="match status" value="2"/>
</dbReference>
<evidence type="ECO:0000256" key="6">
    <source>
        <dbReference type="ARBA" id="ARBA00023006"/>
    </source>
</evidence>
<accession>A0A4C2E3J8</accession>
<dbReference type="InterPro" id="IPR036871">
    <property type="entry name" value="PX_dom_sf"/>
</dbReference>
<evidence type="ECO:0000256" key="2">
    <source>
        <dbReference type="ARBA" id="ARBA00010883"/>
    </source>
</evidence>
<dbReference type="CDD" id="cd06867">
    <property type="entry name" value="PX_SNX41_42"/>
    <property type="match status" value="1"/>
</dbReference>
<dbReference type="GO" id="GO:0010008">
    <property type="term" value="C:endosome membrane"/>
    <property type="evidence" value="ECO:0007669"/>
    <property type="project" value="UniProtKB-SubCell"/>
</dbReference>
<feature type="compositionally biased region" description="Acidic residues" evidence="10">
    <location>
        <begin position="1"/>
        <end position="12"/>
    </location>
</feature>
<dbReference type="GO" id="GO:0015031">
    <property type="term" value="P:protein transport"/>
    <property type="evidence" value="ECO:0007669"/>
    <property type="project" value="UniProtKB-KW"/>
</dbReference>
<keyword evidence="13" id="KW-1185">Reference proteome</keyword>
<evidence type="ECO:0000313" key="12">
    <source>
        <dbReference type="EMBL" id="GCE97876.1"/>
    </source>
</evidence>
<reference evidence="12 13" key="1">
    <citation type="submission" date="2019-01" db="EMBL/GenBank/DDBJ databases">
        <title>Draft Genome Sequencing of Zygosaccharomyces mellis Ca-7.</title>
        <authorList>
            <person name="Shiwa Y."/>
            <person name="Kanesaki Y."/>
            <person name="Ishige T."/>
            <person name="Mura K."/>
            <person name="Hori T."/>
            <person name="Tamura T."/>
        </authorList>
    </citation>
    <scope>NUCLEOTIDE SEQUENCE [LARGE SCALE GENOMIC DNA]</scope>
    <source>
        <strain evidence="12 13">Ca-7</strain>
    </source>
</reference>
<keyword evidence="8" id="KW-0472">Membrane</keyword>
<organism evidence="12 13">
    <name type="scientific">Zygosaccharomyces mellis</name>
    <dbReference type="NCBI Taxonomy" id="42258"/>
    <lineage>
        <taxon>Eukaryota</taxon>
        <taxon>Fungi</taxon>
        <taxon>Dikarya</taxon>
        <taxon>Ascomycota</taxon>
        <taxon>Saccharomycotina</taxon>
        <taxon>Saccharomycetes</taxon>
        <taxon>Saccharomycetales</taxon>
        <taxon>Saccharomycetaceae</taxon>
        <taxon>Zygosaccharomyces</taxon>
    </lineage>
</organism>
<dbReference type="Proteomes" id="UP000301737">
    <property type="component" value="Unassembled WGS sequence"/>
</dbReference>
<protein>
    <submittedName>
        <fullName evidence="12">Sorting nexin-41</fullName>
    </submittedName>
</protein>
<keyword evidence="6" id="KW-0072">Autophagy</keyword>
<evidence type="ECO:0000256" key="3">
    <source>
        <dbReference type="ARBA" id="ARBA00022448"/>
    </source>
</evidence>
<feature type="domain" description="PX" evidence="11">
    <location>
        <begin position="115"/>
        <end position="252"/>
    </location>
</feature>
<dbReference type="SMART" id="SM00312">
    <property type="entry name" value="PX"/>
    <property type="match status" value="1"/>
</dbReference>
<dbReference type="InterPro" id="IPR001683">
    <property type="entry name" value="PX_dom"/>
</dbReference>
<keyword evidence="7" id="KW-0446">Lipid-binding</keyword>
<dbReference type="OrthoDB" id="289314at2759"/>
<dbReference type="PANTHER" id="PTHR46979">
    <property type="entry name" value="SORTING NEXIN-41"/>
    <property type="match status" value="1"/>
</dbReference>
<feature type="coiled-coil region" evidence="9">
    <location>
        <begin position="442"/>
        <end position="469"/>
    </location>
</feature>
<dbReference type="GO" id="GO:0005829">
    <property type="term" value="C:cytosol"/>
    <property type="evidence" value="ECO:0007669"/>
    <property type="project" value="GOC"/>
</dbReference>
<evidence type="ECO:0000256" key="7">
    <source>
        <dbReference type="ARBA" id="ARBA00023121"/>
    </source>
</evidence>
<evidence type="ECO:0000256" key="5">
    <source>
        <dbReference type="ARBA" id="ARBA00022927"/>
    </source>
</evidence>
<evidence type="ECO:0000259" key="11">
    <source>
        <dbReference type="PROSITE" id="PS50195"/>
    </source>
</evidence>
<evidence type="ECO:0000256" key="8">
    <source>
        <dbReference type="ARBA" id="ARBA00023136"/>
    </source>
</evidence>
<dbReference type="InterPro" id="IPR027267">
    <property type="entry name" value="AH/BAR_dom_sf"/>
</dbReference>
<dbReference type="InterPro" id="IPR051079">
    <property type="entry name" value="Sorting_Nexin_Autophagy"/>
</dbReference>
<feature type="coiled-coil region" evidence="9">
    <location>
        <begin position="552"/>
        <end position="579"/>
    </location>
</feature>